<feature type="domain" description="DUF4806" evidence="2">
    <location>
        <begin position="50"/>
        <end position="134"/>
    </location>
</feature>
<sequence length="164" mass="18436">MGISSVIALLGQLREENRELKGEVGRLAQEVRAMRREMRRQGNETPKTTPQYRLPLSTMEEFLAVEALLKQDAQQRQLMLSTLALCRGNEAGVAVRRMLRSLLPNDLASRFNWAGKGKKMAFKDTNLHDVLFDALQKQLPGSTHAVFGDSVKKWLKYAPERGGG</sequence>
<evidence type="ECO:0000259" key="2">
    <source>
        <dbReference type="Pfam" id="PF16064"/>
    </source>
</evidence>
<keyword evidence="1" id="KW-0175">Coiled coil</keyword>
<dbReference type="Proteomes" id="UP001591681">
    <property type="component" value="Unassembled WGS sequence"/>
</dbReference>
<accession>A0ABD1KCK6</accession>
<evidence type="ECO:0000256" key="1">
    <source>
        <dbReference type="SAM" id="Coils"/>
    </source>
</evidence>
<organism evidence="3 4">
    <name type="scientific">Coilia grayii</name>
    <name type="common">Gray's grenadier anchovy</name>
    <dbReference type="NCBI Taxonomy" id="363190"/>
    <lineage>
        <taxon>Eukaryota</taxon>
        <taxon>Metazoa</taxon>
        <taxon>Chordata</taxon>
        <taxon>Craniata</taxon>
        <taxon>Vertebrata</taxon>
        <taxon>Euteleostomi</taxon>
        <taxon>Actinopterygii</taxon>
        <taxon>Neopterygii</taxon>
        <taxon>Teleostei</taxon>
        <taxon>Clupei</taxon>
        <taxon>Clupeiformes</taxon>
        <taxon>Clupeoidei</taxon>
        <taxon>Engraulidae</taxon>
        <taxon>Coilinae</taxon>
        <taxon>Coilia</taxon>
    </lineage>
</organism>
<dbReference type="Pfam" id="PF16064">
    <property type="entry name" value="DUF4806"/>
    <property type="match status" value="1"/>
</dbReference>
<comment type="caution">
    <text evidence="3">The sequence shown here is derived from an EMBL/GenBank/DDBJ whole genome shotgun (WGS) entry which is preliminary data.</text>
</comment>
<dbReference type="PANTHER" id="PTHR34153">
    <property type="entry name" value="SI:CH211-262H13.3-RELATED-RELATED"/>
    <property type="match status" value="1"/>
</dbReference>
<name>A0ABD1KCK6_9TELE</name>
<keyword evidence="4" id="KW-1185">Reference proteome</keyword>
<reference evidence="3 4" key="1">
    <citation type="submission" date="2024-09" db="EMBL/GenBank/DDBJ databases">
        <title>A chromosome-level genome assembly of Gray's grenadier anchovy, Coilia grayii.</title>
        <authorList>
            <person name="Fu Z."/>
        </authorList>
    </citation>
    <scope>NUCLEOTIDE SEQUENCE [LARGE SCALE GENOMIC DNA]</scope>
    <source>
        <strain evidence="3">G4</strain>
        <tissue evidence="3">Muscle</tissue>
    </source>
</reference>
<gene>
    <name evidence="3" type="ORF">ACEWY4_006132</name>
</gene>
<dbReference type="AlphaFoldDB" id="A0ABD1KCK6"/>
<evidence type="ECO:0000313" key="4">
    <source>
        <dbReference type="Proteomes" id="UP001591681"/>
    </source>
</evidence>
<dbReference type="InterPro" id="IPR032071">
    <property type="entry name" value="DUF4806"/>
</dbReference>
<proteinExistence type="predicted"/>
<protein>
    <recommendedName>
        <fullName evidence="2">DUF4806 domain-containing protein</fullName>
    </recommendedName>
</protein>
<dbReference type="PANTHER" id="PTHR34153:SF2">
    <property type="entry name" value="SI:CH211-262H13.3-RELATED"/>
    <property type="match status" value="1"/>
</dbReference>
<dbReference type="EMBL" id="JBHFQA010000006">
    <property type="protein sequence ID" value="KAL2096925.1"/>
    <property type="molecule type" value="Genomic_DNA"/>
</dbReference>
<evidence type="ECO:0000313" key="3">
    <source>
        <dbReference type="EMBL" id="KAL2096925.1"/>
    </source>
</evidence>
<feature type="coiled-coil region" evidence="1">
    <location>
        <begin position="10"/>
        <end position="37"/>
    </location>
</feature>